<keyword evidence="2" id="KW-0808">Transferase</keyword>
<dbReference type="EMBL" id="GL377581">
    <property type="protein sequence ID" value="EFJ27940.1"/>
    <property type="molecule type" value="Genomic_DNA"/>
</dbReference>
<reference evidence="8 9" key="1">
    <citation type="journal article" date="2011" name="Science">
        <title>The Selaginella genome identifies genetic changes associated with the evolution of vascular plants.</title>
        <authorList>
            <person name="Banks J.A."/>
            <person name="Nishiyama T."/>
            <person name="Hasebe M."/>
            <person name="Bowman J.L."/>
            <person name="Gribskov M."/>
            <person name="dePamphilis C."/>
            <person name="Albert V.A."/>
            <person name="Aono N."/>
            <person name="Aoyama T."/>
            <person name="Ambrose B.A."/>
            <person name="Ashton N.W."/>
            <person name="Axtell M.J."/>
            <person name="Barker E."/>
            <person name="Barker M.S."/>
            <person name="Bennetzen J.L."/>
            <person name="Bonawitz N.D."/>
            <person name="Chapple C."/>
            <person name="Cheng C."/>
            <person name="Correa L.G."/>
            <person name="Dacre M."/>
            <person name="DeBarry J."/>
            <person name="Dreyer I."/>
            <person name="Elias M."/>
            <person name="Engstrom E.M."/>
            <person name="Estelle M."/>
            <person name="Feng L."/>
            <person name="Finet C."/>
            <person name="Floyd S.K."/>
            <person name="Frommer W.B."/>
            <person name="Fujita T."/>
            <person name="Gramzow L."/>
            <person name="Gutensohn M."/>
            <person name="Harholt J."/>
            <person name="Hattori M."/>
            <person name="Heyl A."/>
            <person name="Hirai T."/>
            <person name="Hiwatashi Y."/>
            <person name="Ishikawa M."/>
            <person name="Iwata M."/>
            <person name="Karol K.G."/>
            <person name="Koehler B."/>
            <person name="Kolukisaoglu U."/>
            <person name="Kubo M."/>
            <person name="Kurata T."/>
            <person name="Lalonde S."/>
            <person name="Li K."/>
            <person name="Li Y."/>
            <person name="Litt A."/>
            <person name="Lyons E."/>
            <person name="Manning G."/>
            <person name="Maruyama T."/>
            <person name="Michael T.P."/>
            <person name="Mikami K."/>
            <person name="Miyazaki S."/>
            <person name="Morinaga S."/>
            <person name="Murata T."/>
            <person name="Mueller-Roeber B."/>
            <person name="Nelson D.R."/>
            <person name="Obara M."/>
            <person name="Oguri Y."/>
            <person name="Olmstead R.G."/>
            <person name="Onodera N."/>
            <person name="Petersen B.L."/>
            <person name="Pils B."/>
            <person name="Prigge M."/>
            <person name="Rensing S.A."/>
            <person name="Riano-Pachon D.M."/>
            <person name="Roberts A.W."/>
            <person name="Sato Y."/>
            <person name="Scheller H.V."/>
            <person name="Schulz B."/>
            <person name="Schulz C."/>
            <person name="Shakirov E.V."/>
            <person name="Shibagaki N."/>
            <person name="Shinohara N."/>
            <person name="Shippen D.E."/>
            <person name="Soerensen I."/>
            <person name="Sotooka R."/>
            <person name="Sugimoto N."/>
            <person name="Sugita M."/>
            <person name="Sumikawa N."/>
            <person name="Tanurdzic M."/>
            <person name="Theissen G."/>
            <person name="Ulvskov P."/>
            <person name="Wakazuki S."/>
            <person name="Weng J.K."/>
            <person name="Willats W.W."/>
            <person name="Wipf D."/>
            <person name="Wolf P.G."/>
            <person name="Yang L."/>
            <person name="Zimmer A.D."/>
            <person name="Zhu Q."/>
            <person name="Mitros T."/>
            <person name="Hellsten U."/>
            <person name="Loque D."/>
            <person name="Otillar R."/>
            <person name="Salamov A."/>
            <person name="Schmutz J."/>
            <person name="Shapiro H."/>
            <person name="Lindquist E."/>
            <person name="Lucas S."/>
            <person name="Rokhsar D."/>
            <person name="Grigoriev I.V."/>
        </authorList>
    </citation>
    <scope>NUCLEOTIDE SEQUENCE [LARGE SCALE GENOMIC DNA]</scope>
</reference>
<evidence type="ECO:0000259" key="6">
    <source>
        <dbReference type="PROSITE" id="PS50011"/>
    </source>
</evidence>
<evidence type="ECO:0000313" key="9">
    <source>
        <dbReference type="Proteomes" id="UP000001514"/>
    </source>
</evidence>
<evidence type="ECO:0000256" key="3">
    <source>
        <dbReference type="ARBA" id="ARBA00022741"/>
    </source>
</evidence>
<keyword evidence="5" id="KW-0067">ATP-binding</keyword>
<gene>
    <name evidence="8" type="primary">MAP3KA2-1</name>
    <name evidence="7" type="synonym">MAP3KA2-2</name>
    <name evidence="8" type="ORF">SELMODRAFT_164743</name>
    <name evidence="7" type="ORF">SELMODRAFT_95130</name>
</gene>
<dbReference type="Proteomes" id="UP000001514">
    <property type="component" value="Unassembled WGS sequence"/>
</dbReference>
<dbReference type="InterPro" id="IPR050538">
    <property type="entry name" value="MAP_kinase_kinase_kinase"/>
</dbReference>
<evidence type="ECO:0000313" key="7">
    <source>
        <dbReference type="EMBL" id="EFJ27940.1"/>
    </source>
</evidence>
<dbReference type="Gramene" id="EFJ36728">
    <property type="protein sequence ID" value="EFJ36728"/>
    <property type="gene ID" value="SELMODRAFT_164743"/>
</dbReference>
<dbReference type="KEGG" id="smo:SELMODRAFT_95130"/>
<evidence type="ECO:0000256" key="5">
    <source>
        <dbReference type="ARBA" id="ARBA00022840"/>
    </source>
</evidence>
<dbReference type="Gramene" id="EFJ27940">
    <property type="protein sequence ID" value="EFJ27940"/>
    <property type="gene ID" value="SELMODRAFT_95130"/>
</dbReference>
<dbReference type="PANTHER" id="PTHR48016:SF17">
    <property type="entry name" value="MITOGEN-ACTIVATED PROTEIN KINASE KINASE KINASE YODA"/>
    <property type="match status" value="1"/>
</dbReference>
<dbReference type="AlphaFoldDB" id="D8QTZ0"/>
<dbReference type="InterPro" id="IPR011009">
    <property type="entry name" value="Kinase-like_dom_sf"/>
</dbReference>
<dbReference type="eggNOG" id="KOG0198">
    <property type="taxonomic scope" value="Eukaryota"/>
</dbReference>
<sequence>MCAMKEVPLLSDDSKSKESVKQLSQEIATLSRLRHTNIVQYYGSETMEDGLYIYLEYVSGGSIHKLLQEYGAFKEPVIRSYTRQILSGLAYLHSTSTVHRDIKGANILVDTNGIVKLADFGMAKHLSVESFPLSFKGSPYWMAPEVIKQTHGYDLSVDVWSLGCTVLEMATAKPPWSQYEGIAAMFKIGNSKEIPSIPEYLTRECKNFLRLCLQRNPAERPTATFLLGHPFVCNAPPVCTPDDRCDIAAKASTFVGSLVRFQAHFSF</sequence>
<name>D8QTZ0_SELML</name>
<dbReference type="SMART" id="SM00220">
    <property type="entry name" value="S_TKc"/>
    <property type="match status" value="1"/>
</dbReference>
<dbReference type="GeneID" id="9642100"/>
<keyword evidence="9" id="KW-1185">Reference proteome</keyword>
<proteinExistence type="inferred from homology"/>
<dbReference type="Pfam" id="PF00069">
    <property type="entry name" value="Pkinase"/>
    <property type="match status" value="1"/>
</dbReference>
<dbReference type="KEGG" id="smo:SELMODRAFT_164743"/>
<dbReference type="HOGENOM" id="CLU_000288_63_23_1"/>
<dbReference type="GO" id="GO:0005524">
    <property type="term" value="F:ATP binding"/>
    <property type="evidence" value="ECO:0007669"/>
    <property type="project" value="UniProtKB-KW"/>
</dbReference>
<evidence type="ECO:0000256" key="4">
    <source>
        <dbReference type="ARBA" id="ARBA00022777"/>
    </source>
</evidence>
<comment type="similarity">
    <text evidence="1">Belongs to the protein kinase superfamily. STE Ser/Thr protein kinase family. MAP kinase kinase kinase subfamily.</text>
</comment>
<dbReference type="GO" id="GO:0004709">
    <property type="term" value="F:MAP kinase kinase kinase activity"/>
    <property type="evidence" value="ECO:0000318"/>
    <property type="project" value="GO_Central"/>
</dbReference>
<dbReference type="InParanoid" id="D8QTZ0"/>
<feature type="domain" description="Protein kinase" evidence="6">
    <location>
        <begin position="1"/>
        <end position="232"/>
    </location>
</feature>
<dbReference type="STRING" id="88036.D8QTZ0"/>
<evidence type="ECO:0000256" key="1">
    <source>
        <dbReference type="ARBA" id="ARBA00006529"/>
    </source>
</evidence>
<dbReference type="OMA" id="YLTRECK"/>
<protein>
    <submittedName>
        <fullName evidence="8">Uncharacterized protein MAP3KA2-1</fullName>
    </submittedName>
    <submittedName>
        <fullName evidence="7">Uncharacterized protein MAP3KA2-2</fullName>
    </submittedName>
</protein>
<dbReference type="InterPro" id="IPR001245">
    <property type="entry name" value="Ser-Thr/Tyr_kinase_cat_dom"/>
</dbReference>
<keyword evidence="3" id="KW-0547">Nucleotide-binding</keyword>
<evidence type="ECO:0000313" key="8">
    <source>
        <dbReference type="EMBL" id="EFJ36728.1"/>
    </source>
</evidence>
<dbReference type="PROSITE" id="PS50011">
    <property type="entry name" value="PROTEIN_KINASE_DOM"/>
    <property type="match status" value="1"/>
</dbReference>
<keyword evidence="4" id="KW-0418">Kinase</keyword>
<evidence type="ECO:0000256" key="2">
    <source>
        <dbReference type="ARBA" id="ARBA00022679"/>
    </source>
</evidence>
<dbReference type="SUPFAM" id="SSF56112">
    <property type="entry name" value="Protein kinase-like (PK-like)"/>
    <property type="match status" value="1"/>
</dbReference>
<dbReference type="PRINTS" id="PR00109">
    <property type="entry name" value="TYRKINASE"/>
</dbReference>
<dbReference type="EMBL" id="GL377566">
    <property type="protein sequence ID" value="EFJ36728.1"/>
    <property type="molecule type" value="Genomic_DNA"/>
</dbReference>
<dbReference type="FunFam" id="1.10.510.10:FF:001239">
    <property type="entry name" value="Predicted protein"/>
    <property type="match status" value="1"/>
</dbReference>
<dbReference type="PANTHER" id="PTHR48016">
    <property type="entry name" value="MAP KINASE KINASE KINASE SSK2-RELATED-RELATED"/>
    <property type="match status" value="1"/>
</dbReference>
<dbReference type="GeneID" id="9630088"/>
<accession>D8QTZ0</accession>
<dbReference type="GO" id="GO:0005737">
    <property type="term" value="C:cytoplasm"/>
    <property type="evidence" value="ECO:0000318"/>
    <property type="project" value="GO_Central"/>
</dbReference>
<dbReference type="OrthoDB" id="266718at2759"/>
<dbReference type="GO" id="GO:0000165">
    <property type="term" value="P:MAPK cascade"/>
    <property type="evidence" value="ECO:0000318"/>
    <property type="project" value="GO_Central"/>
</dbReference>
<dbReference type="InterPro" id="IPR000719">
    <property type="entry name" value="Prot_kinase_dom"/>
</dbReference>
<dbReference type="Gene3D" id="1.10.510.10">
    <property type="entry name" value="Transferase(Phosphotransferase) domain 1"/>
    <property type="match status" value="1"/>
</dbReference>
<organism evidence="9">
    <name type="scientific">Selaginella moellendorffii</name>
    <name type="common">Spikemoss</name>
    <dbReference type="NCBI Taxonomy" id="88036"/>
    <lineage>
        <taxon>Eukaryota</taxon>
        <taxon>Viridiplantae</taxon>
        <taxon>Streptophyta</taxon>
        <taxon>Embryophyta</taxon>
        <taxon>Tracheophyta</taxon>
        <taxon>Lycopodiopsida</taxon>
        <taxon>Selaginellales</taxon>
        <taxon>Selaginellaceae</taxon>
        <taxon>Selaginella</taxon>
    </lineage>
</organism>